<sequence length="76" mass="8794">MLGYVGKHPDEVGQPHFCVSLCWKKPFTRYSGKTRKRMSEEIDKVELEANIGTAPVPPVLMDFRWHPVMDILSDYD</sequence>
<accession>A0AAW1DHH7</accession>
<name>A0AAW1DHH7_9HEMI</name>
<keyword evidence="2" id="KW-1185">Reference proteome</keyword>
<evidence type="ECO:0000313" key="1">
    <source>
        <dbReference type="EMBL" id="KAK9510471.1"/>
    </source>
</evidence>
<organism evidence="1 2">
    <name type="scientific">Rhynocoris fuscipes</name>
    <dbReference type="NCBI Taxonomy" id="488301"/>
    <lineage>
        <taxon>Eukaryota</taxon>
        <taxon>Metazoa</taxon>
        <taxon>Ecdysozoa</taxon>
        <taxon>Arthropoda</taxon>
        <taxon>Hexapoda</taxon>
        <taxon>Insecta</taxon>
        <taxon>Pterygota</taxon>
        <taxon>Neoptera</taxon>
        <taxon>Paraneoptera</taxon>
        <taxon>Hemiptera</taxon>
        <taxon>Heteroptera</taxon>
        <taxon>Panheteroptera</taxon>
        <taxon>Cimicomorpha</taxon>
        <taxon>Reduviidae</taxon>
        <taxon>Harpactorinae</taxon>
        <taxon>Harpactorini</taxon>
        <taxon>Rhynocoris</taxon>
    </lineage>
</organism>
<gene>
    <name evidence="1" type="ORF">O3M35_005251</name>
</gene>
<dbReference type="EMBL" id="JAPXFL010000002">
    <property type="protein sequence ID" value="KAK9510471.1"/>
    <property type="molecule type" value="Genomic_DNA"/>
</dbReference>
<reference evidence="1 2" key="1">
    <citation type="submission" date="2022-12" db="EMBL/GenBank/DDBJ databases">
        <title>Chromosome-level genome assembly of true bugs.</title>
        <authorList>
            <person name="Ma L."/>
            <person name="Li H."/>
        </authorList>
    </citation>
    <scope>NUCLEOTIDE SEQUENCE [LARGE SCALE GENOMIC DNA]</scope>
    <source>
        <strain evidence="1">Lab_2022b</strain>
    </source>
</reference>
<dbReference type="AlphaFoldDB" id="A0AAW1DHH7"/>
<dbReference type="Proteomes" id="UP001461498">
    <property type="component" value="Unassembled WGS sequence"/>
</dbReference>
<comment type="caution">
    <text evidence="1">The sequence shown here is derived from an EMBL/GenBank/DDBJ whole genome shotgun (WGS) entry which is preliminary data.</text>
</comment>
<evidence type="ECO:0000313" key="2">
    <source>
        <dbReference type="Proteomes" id="UP001461498"/>
    </source>
</evidence>
<proteinExistence type="predicted"/>
<protein>
    <submittedName>
        <fullName evidence="1">Uncharacterized protein</fullName>
    </submittedName>
</protein>